<reference evidence="6 7" key="1">
    <citation type="journal article" date="2012" name="J. Bacteriol.">
        <title>Complete genome sequence of the B12-producing Shimwellia blattae strain DSM 4481, isolated from a cockroach.</title>
        <authorList>
            <person name="Brzuszkiewicz E."/>
            <person name="Waschkowitz T."/>
            <person name="Wiezer A."/>
            <person name="Daniel R."/>
        </authorList>
    </citation>
    <scope>NUCLEOTIDE SEQUENCE [LARGE SCALE GENOMIC DNA]</scope>
    <source>
        <strain evidence="7">ATCC 29907 / DSM 4481 / JCM 1650 / NBRC 105725 / CDC 9005-74</strain>
    </source>
</reference>
<dbReference type="RefSeq" id="WP_002439444.1">
    <property type="nucleotide sequence ID" value="NC_017910.1"/>
</dbReference>
<dbReference type="Pfam" id="PF02798">
    <property type="entry name" value="GST_N"/>
    <property type="match status" value="1"/>
</dbReference>
<dbReference type="Gene3D" id="1.20.1050.10">
    <property type="match status" value="1"/>
</dbReference>
<dbReference type="Proteomes" id="UP000001955">
    <property type="component" value="Chromosome"/>
</dbReference>
<sequence>MITVWGRTNSTNVKKVRWCLAELGMDYQLIETGGNFGGNHSASYLAMNPNGLVPCLKDSATDLVLWESNAIVRYLAAQYGQPLLWPESAAERACGDKWMDWVCSSFTAPFRGVFISLVRTAPEARDAQLIARSTQECQALFAIMDAALAHQPWLSGEQFGPGDIAAGPTLYGLLNLEVAWGEYPHLQRWYQQLTRRPAFRETVMLPLS</sequence>
<feature type="domain" description="GST N-terminal" evidence="4">
    <location>
        <begin position="1"/>
        <end position="83"/>
    </location>
</feature>
<dbReference type="HOGENOM" id="CLU_011226_6_2_6"/>
<dbReference type="KEGG" id="ebt:EBL_c25720"/>
<evidence type="ECO:0000256" key="3">
    <source>
        <dbReference type="RuleBase" id="RU003494"/>
    </source>
</evidence>
<dbReference type="PANTHER" id="PTHR44051:SF19">
    <property type="entry name" value="DISULFIDE-BOND OXIDOREDUCTASE YFCG"/>
    <property type="match status" value="1"/>
</dbReference>
<dbReference type="PROSITE" id="PS50405">
    <property type="entry name" value="GST_CTER"/>
    <property type="match status" value="1"/>
</dbReference>
<comment type="similarity">
    <text evidence="1 3">Belongs to the GST superfamily.</text>
</comment>
<dbReference type="PATRIC" id="fig|630626.3.peg.2498"/>
<evidence type="ECO:0000259" key="4">
    <source>
        <dbReference type="PROSITE" id="PS50404"/>
    </source>
</evidence>
<dbReference type="eggNOG" id="COG0625">
    <property type="taxonomic scope" value="Bacteria"/>
</dbReference>
<keyword evidence="2 6" id="KW-0808">Transferase</keyword>
<dbReference type="SFLD" id="SFLDG01150">
    <property type="entry name" value="Main.1:_Beta-like"/>
    <property type="match status" value="1"/>
</dbReference>
<dbReference type="STRING" id="630626.EBL_c25720"/>
<dbReference type="Gene3D" id="3.40.30.10">
    <property type="entry name" value="Glutaredoxin"/>
    <property type="match status" value="1"/>
</dbReference>
<feature type="domain" description="GST C-terminal" evidence="5">
    <location>
        <begin position="88"/>
        <end position="208"/>
    </location>
</feature>
<evidence type="ECO:0000259" key="5">
    <source>
        <dbReference type="PROSITE" id="PS50405"/>
    </source>
</evidence>
<accession>I2BAV4</accession>
<accession>K6WD67</accession>
<dbReference type="FunFam" id="3.40.30.10:FF:000039">
    <property type="entry name" value="Glutathione S-transferase domain"/>
    <property type="match status" value="1"/>
</dbReference>
<name>I2BAV4_SHIBC</name>
<dbReference type="AlphaFoldDB" id="I2BAV4"/>
<dbReference type="OrthoDB" id="5958450at2"/>
<gene>
    <name evidence="6" type="primary">yliJ</name>
    <name evidence="6" type="ordered locus">EBL_c25720</name>
</gene>
<evidence type="ECO:0000256" key="1">
    <source>
        <dbReference type="ARBA" id="ARBA00007409"/>
    </source>
</evidence>
<dbReference type="SFLD" id="SFLDS00019">
    <property type="entry name" value="Glutathione_Transferase_(cytos"/>
    <property type="match status" value="1"/>
</dbReference>
<dbReference type="CDD" id="cd03047">
    <property type="entry name" value="GST_N_2"/>
    <property type="match status" value="1"/>
</dbReference>
<dbReference type="InterPro" id="IPR004045">
    <property type="entry name" value="Glutathione_S-Trfase_N"/>
</dbReference>
<evidence type="ECO:0000313" key="6">
    <source>
        <dbReference type="EMBL" id="AFJ47658.1"/>
    </source>
</evidence>
<dbReference type="PANTHER" id="PTHR44051">
    <property type="entry name" value="GLUTATHIONE S-TRANSFERASE-RELATED"/>
    <property type="match status" value="1"/>
</dbReference>
<dbReference type="SFLD" id="SFLDG00358">
    <property type="entry name" value="Main_(cytGST)"/>
    <property type="match status" value="1"/>
</dbReference>
<dbReference type="InterPro" id="IPR004046">
    <property type="entry name" value="GST_C"/>
</dbReference>
<dbReference type="Pfam" id="PF00043">
    <property type="entry name" value="GST_C"/>
    <property type="match status" value="1"/>
</dbReference>
<dbReference type="InterPro" id="IPR036282">
    <property type="entry name" value="Glutathione-S-Trfase_C_sf"/>
</dbReference>
<protein>
    <submittedName>
        <fullName evidence="6">Putative GST-like protein with glutathione S-transferase domain</fullName>
    </submittedName>
</protein>
<organism evidence="6 7">
    <name type="scientific">Shimwellia blattae (strain ATCC 29907 / DSM 4481 / JCM 1650 / NBRC 105725 / CDC 9005-74)</name>
    <name type="common">Escherichia blattae</name>
    <dbReference type="NCBI Taxonomy" id="630626"/>
    <lineage>
        <taxon>Bacteria</taxon>
        <taxon>Pseudomonadati</taxon>
        <taxon>Pseudomonadota</taxon>
        <taxon>Gammaproteobacteria</taxon>
        <taxon>Enterobacterales</taxon>
        <taxon>Enterobacteriaceae</taxon>
        <taxon>Shimwellia</taxon>
    </lineage>
</organism>
<evidence type="ECO:0000256" key="2">
    <source>
        <dbReference type="ARBA" id="ARBA00022679"/>
    </source>
</evidence>
<dbReference type="GO" id="GO:0016740">
    <property type="term" value="F:transferase activity"/>
    <property type="evidence" value="ECO:0007669"/>
    <property type="project" value="UniProtKB-KW"/>
</dbReference>
<keyword evidence="7" id="KW-1185">Reference proteome</keyword>
<dbReference type="EMBL" id="CP001560">
    <property type="protein sequence ID" value="AFJ47658.1"/>
    <property type="molecule type" value="Genomic_DNA"/>
</dbReference>
<proteinExistence type="inferred from homology"/>
<dbReference type="SUPFAM" id="SSF47616">
    <property type="entry name" value="GST C-terminal domain-like"/>
    <property type="match status" value="1"/>
</dbReference>
<dbReference type="InterPro" id="IPR040079">
    <property type="entry name" value="Glutathione_S-Trfase"/>
</dbReference>
<dbReference type="PROSITE" id="PS50404">
    <property type="entry name" value="GST_NTER"/>
    <property type="match status" value="1"/>
</dbReference>
<dbReference type="SUPFAM" id="SSF52833">
    <property type="entry name" value="Thioredoxin-like"/>
    <property type="match status" value="1"/>
</dbReference>
<dbReference type="InterPro" id="IPR010987">
    <property type="entry name" value="Glutathione-S-Trfase_C-like"/>
</dbReference>
<dbReference type="InterPro" id="IPR036249">
    <property type="entry name" value="Thioredoxin-like_sf"/>
</dbReference>
<evidence type="ECO:0000313" key="7">
    <source>
        <dbReference type="Proteomes" id="UP000001955"/>
    </source>
</evidence>